<gene>
    <name evidence="2" type="ORF">METZ01_LOCUS12355</name>
</gene>
<dbReference type="EMBL" id="UINC01000682">
    <property type="protein sequence ID" value="SUZ59501.1"/>
    <property type="molecule type" value="Genomic_DNA"/>
</dbReference>
<dbReference type="InterPro" id="IPR034660">
    <property type="entry name" value="DinB/YfiT-like"/>
</dbReference>
<dbReference type="InterPro" id="IPR024344">
    <property type="entry name" value="MDMPI_metal-binding"/>
</dbReference>
<organism evidence="2">
    <name type="scientific">marine metagenome</name>
    <dbReference type="NCBI Taxonomy" id="408172"/>
    <lineage>
        <taxon>unclassified sequences</taxon>
        <taxon>metagenomes</taxon>
        <taxon>ecological metagenomes</taxon>
    </lineage>
</organism>
<reference evidence="2" key="1">
    <citation type="submission" date="2018-05" db="EMBL/GenBank/DDBJ databases">
        <authorList>
            <person name="Lanie J.A."/>
            <person name="Ng W.-L."/>
            <person name="Kazmierczak K.M."/>
            <person name="Andrzejewski T.M."/>
            <person name="Davidsen T.M."/>
            <person name="Wayne K.J."/>
            <person name="Tettelin H."/>
            <person name="Glass J.I."/>
            <person name="Rusch D."/>
            <person name="Podicherti R."/>
            <person name="Tsui H.-C.T."/>
            <person name="Winkler M.E."/>
        </authorList>
    </citation>
    <scope>NUCLEOTIDE SEQUENCE</scope>
</reference>
<name>A0A381NY00_9ZZZZ</name>
<dbReference type="Pfam" id="PF11716">
    <property type="entry name" value="MDMPI_N"/>
    <property type="match status" value="1"/>
</dbReference>
<dbReference type="AlphaFoldDB" id="A0A381NY00"/>
<evidence type="ECO:0000313" key="2">
    <source>
        <dbReference type="EMBL" id="SUZ59501.1"/>
    </source>
</evidence>
<protein>
    <recommendedName>
        <fullName evidence="1">Mycothiol-dependent maleylpyruvate isomerase metal-binding domain-containing protein</fullName>
    </recommendedName>
</protein>
<sequence length="266" mass="31146">MKEVISAIRKEVIMLNKLATSMNSEQWQSPTKFKAWTPEIIISHLYYFDLMTVYSLNKPEKFDEEAKFLLSTYVKIKQSLPRAQKVLERLKTSNYQELMTAWLVGNNLMCEVFEKTDPKERCRWFGPDMGARMFMTARYMETWSHSQAIYDLINFQRDYSDDIKNIVNIGVKTFEWTYINRQLEVPKSKPYIQLTSPSGKKWEWNDHTSDNSVVGLASDFCHVVTQNRNIVDTNLEVHGEIAEHWMSIAQCFAGDPEDPPEIGYRV</sequence>
<accession>A0A381NY00</accession>
<dbReference type="SUPFAM" id="SSF109854">
    <property type="entry name" value="DinB/YfiT-like putative metalloenzymes"/>
    <property type="match status" value="1"/>
</dbReference>
<proteinExistence type="predicted"/>
<feature type="domain" description="Mycothiol-dependent maleylpyruvate isomerase metal-binding" evidence="1">
    <location>
        <begin position="15"/>
        <end position="149"/>
    </location>
</feature>
<dbReference type="GO" id="GO:0046872">
    <property type="term" value="F:metal ion binding"/>
    <property type="evidence" value="ECO:0007669"/>
    <property type="project" value="InterPro"/>
</dbReference>
<evidence type="ECO:0000259" key="1">
    <source>
        <dbReference type="Pfam" id="PF11716"/>
    </source>
</evidence>